<comment type="similarity">
    <text evidence="1">Belongs to the CsoR family.</text>
</comment>
<sequence length="96" mass="10661">MDSEHGYMSDKDKYLARLRRIEGQARGIHRMIEDDTYCIDILTQISATTSALENVALALLDDHLTHCVAHAVEHGGKDAEEKIAEASAAIRRLVKS</sequence>
<dbReference type="Proteomes" id="UP001519331">
    <property type="component" value="Unassembled WGS sequence"/>
</dbReference>
<reference evidence="3 4" key="1">
    <citation type="submission" date="2021-03" db="EMBL/GenBank/DDBJ databases">
        <title>Sequencing the genomes of 1000 actinobacteria strains.</title>
        <authorList>
            <person name="Klenk H.-P."/>
        </authorList>
    </citation>
    <scope>NUCLEOTIDE SEQUENCE [LARGE SCALE GENOMIC DNA]</scope>
    <source>
        <strain evidence="3 4">DSM 12544</strain>
    </source>
</reference>
<dbReference type="InterPro" id="IPR003735">
    <property type="entry name" value="Metal_Tscrpt_repr"/>
</dbReference>
<proteinExistence type="inferred from homology"/>
<dbReference type="EMBL" id="JAGINX010000001">
    <property type="protein sequence ID" value="MBP2318906.1"/>
    <property type="molecule type" value="Genomic_DNA"/>
</dbReference>
<name>A0ABS4T391_9MICC</name>
<comment type="caution">
    <text evidence="3">The sequence shown here is derived from an EMBL/GenBank/DDBJ whole genome shotgun (WGS) entry which is preliminary data.</text>
</comment>
<dbReference type="Gene3D" id="1.20.58.1000">
    <property type="entry name" value="Metal-sensitive repressor, helix protomer"/>
    <property type="match status" value="1"/>
</dbReference>
<keyword evidence="4" id="KW-1185">Reference proteome</keyword>
<accession>A0ABS4T391</accession>
<dbReference type="GO" id="GO:0003677">
    <property type="term" value="F:DNA binding"/>
    <property type="evidence" value="ECO:0007669"/>
    <property type="project" value="UniProtKB-KW"/>
</dbReference>
<organism evidence="3 4">
    <name type="scientific">Nesterenkonia lacusekhoensis</name>
    <dbReference type="NCBI Taxonomy" id="150832"/>
    <lineage>
        <taxon>Bacteria</taxon>
        <taxon>Bacillati</taxon>
        <taxon>Actinomycetota</taxon>
        <taxon>Actinomycetes</taxon>
        <taxon>Micrococcales</taxon>
        <taxon>Micrococcaceae</taxon>
        <taxon>Nesterenkonia</taxon>
    </lineage>
</organism>
<dbReference type="Pfam" id="PF02583">
    <property type="entry name" value="Trns_repr_metal"/>
    <property type="match status" value="1"/>
</dbReference>
<evidence type="ECO:0000313" key="3">
    <source>
        <dbReference type="EMBL" id="MBP2318906.1"/>
    </source>
</evidence>
<keyword evidence="2" id="KW-0186">Copper</keyword>
<evidence type="ECO:0000313" key="4">
    <source>
        <dbReference type="Proteomes" id="UP001519331"/>
    </source>
</evidence>
<dbReference type="PANTHER" id="PTHR33677">
    <property type="entry name" value="TRANSCRIPTIONAL REPRESSOR FRMR-RELATED"/>
    <property type="match status" value="1"/>
</dbReference>
<dbReference type="RefSeq" id="WP_210049365.1">
    <property type="nucleotide sequence ID" value="NZ_JAGINX010000001.1"/>
</dbReference>
<evidence type="ECO:0000256" key="1">
    <source>
        <dbReference type="ARBA" id="ARBA00005428"/>
    </source>
</evidence>
<evidence type="ECO:0000256" key="2">
    <source>
        <dbReference type="ARBA" id="ARBA00023008"/>
    </source>
</evidence>
<dbReference type="CDD" id="cd10148">
    <property type="entry name" value="CsoR-like_DUF156"/>
    <property type="match status" value="1"/>
</dbReference>
<dbReference type="PANTHER" id="PTHR33677:SF3">
    <property type="entry name" value="COPPER-SENSING TRANSCRIPTIONAL REPRESSOR RICR"/>
    <property type="match status" value="1"/>
</dbReference>
<keyword evidence="3" id="KW-0238">DNA-binding</keyword>
<gene>
    <name evidence="3" type="ORF">JOF45_001925</name>
</gene>
<protein>
    <submittedName>
        <fullName evidence="3">DNA-binding FrmR family transcriptional regulator</fullName>
    </submittedName>
</protein>
<dbReference type="InterPro" id="IPR038390">
    <property type="entry name" value="Metal_Tscrpt_repr_sf"/>
</dbReference>